<dbReference type="Proteomes" id="UP000019277">
    <property type="component" value="Unassembled WGS sequence"/>
</dbReference>
<evidence type="ECO:0000313" key="5">
    <source>
        <dbReference type="Proteomes" id="UP000019277"/>
    </source>
</evidence>
<keyword evidence="2" id="KW-0349">Heme</keyword>
<dbReference type="Gene3D" id="1.10.630.10">
    <property type="entry name" value="Cytochrome P450"/>
    <property type="match status" value="1"/>
</dbReference>
<protein>
    <submittedName>
        <fullName evidence="4">Cytochrome P450 family protein</fullName>
    </submittedName>
</protein>
<reference evidence="4 5" key="1">
    <citation type="journal article" date="2014" name="Genome Announc.">
        <title>Draft Genome Sequence of the Antitrypanosomally Active Sponge-Associated Bacterium Actinokineospora sp. Strain EG49.</title>
        <authorList>
            <person name="Harjes J."/>
            <person name="Ryu T."/>
            <person name="Abdelmohsen U.R."/>
            <person name="Moitinho-Silva L."/>
            <person name="Horn H."/>
            <person name="Ravasi T."/>
            <person name="Hentschel U."/>
        </authorList>
    </citation>
    <scope>NUCLEOTIDE SEQUENCE [LARGE SCALE GENOMIC DNA]</scope>
    <source>
        <strain evidence="4 5">EG49</strain>
    </source>
</reference>
<dbReference type="Pfam" id="PF00067">
    <property type="entry name" value="p450"/>
    <property type="match status" value="1"/>
</dbReference>
<evidence type="ECO:0000313" key="4">
    <source>
        <dbReference type="EMBL" id="EWC63244.1"/>
    </source>
</evidence>
<feature type="compositionally biased region" description="Basic and acidic residues" evidence="3">
    <location>
        <begin position="271"/>
        <end position="285"/>
    </location>
</feature>
<dbReference type="GO" id="GO:0005506">
    <property type="term" value="F:iron ion binding"/>
    <property type="evidence" value="ECO:0007669"/>
    <property type="project" value="InterPro"/>
</dbReference>
<dbReference type="InterPro" id="IPR001128">
    <property type="entry name" value="Cyt_P450"/>
</dbReference>
<keyword evidence="2" id="KW-0408">Iron</keyword>
<organism evidence="4 5">
    <name type="scientific">Actinokineospora spheciospongiae</name>
    <dbReference type="NCBI Taxonomy" id="909613"/>
    <lineage>
        <taxon>Bacteria</taxon>
        <taxon>Bacillati</taxon>
        <taxon>Actinomycetota</taxon>
        <taxon>Actinomycetes</taxon>
        <taxon>Pseudonocardiales</taxon>
        <taxon>Pseudonocardiaceae</taxon>
        <taxon>Actinokineospora</taxon>
    </lineage>
</organism>
<dbReference type="GO" id="GO:0020037">
    <property type="term" value="F:heme binding"/>
    <property type="evidence" value="ECO:0007669"/>
    <property type="project" value="InterPro"/>
</dbReference>
<keyword evidence="5" id="KW-1185">Reference proteome</keyword>
<dbReference type="InterPro" id="IPR050121">
    <property type="entry name" value="Cytochrome_P450_monoxygenase"/>
</dbReference>
<sequence length="363" mass="39655">MVELHPGTWLVTDPATTDRLLASRHALPARVEQGAATTSWGVDGLQRWMAARRAMRPWLTPSAAARFAPAISAHARSAVVRWASAADIDVMSEGSGLLSTVNTHYILGRPSPTLTRLVGEELSAAERARPPLLRRRRLLRAQLATLTTVHDHLRTEVPPADLVAALADAGLDERTTALAVRTMLLSSHHVPAAALAWALHELSSRPDLQEQLRGETTAQRDPGGTDLPLCRAVVREALRLHPPVWQLRRVLDAPVLDFPAGAELLFSPHINQRDRAAHPDPDRFDPHRRHPDSHPPPGAYLPFALGPRFCPGSHLAIAELVVVIATVLDTHVVVPHHAPAPARGTLNAPRGLRLTFLPHRPHR</sequence>
<dbReference type="SUPFAM" id="SSF48264">
    <property type="entry name" value="Cytochrome P450"/>
    <property type="match status" value="1"/>
</dbReference>
<accession>W7JB15</accession>
<dbReference type="GO" id="GO:0016705">
    <property type="term" value="F:oxidoreductase activity, acting on paired donors, with incorporation or reduction of molecular oxygen"/>
    <property type="evidence" value="ECO:0007669"/>
    <property type="project" value="InterPro"/>
</dbReference>
<dbReference type="STRING" id="909613.UO65_1458"/>
<feature type="binding site" description="axial binding residue" evidence="2">
    <location>
        <position position="310"/>
    </location>
    <ligand>
        <name>heme</name>
        <dbReference type="ChEBI" id="CHEBI:30413"/>
    </ligand>
    <ligandPart>
        <name>Fe</name>
        <dbReference type="ChEBI" id="CHEBI:18248"/>
    </ligandPart>
</feature>
<keyword evidence="2" id="KW-0479">Metal-binding</keyword>
<gene>
    <name evidence="4" type="ORF">UO65_1458</name>
</gene>
<evidence type="ECO:0000256" key="3">
    <source>
        <dbReference type="SAM" id="MobiDB-lite"/>
    </source>
</evidence>
<feature type="region of interest" description="Disordered" evidence="3">
    <location>
        <begin position="269"/>
        <end position="298"/>
    </location>
</feature>
<comment type="cofactor">
    <cofactor evidence="2">
        <name>heme</name>
        <dbReference type="ChEBI" id="CHEBI:30413"/>
    </cofactor>
</comment>
<dbReference type="PRINTS" id="PR00463">
    <property type="entry name" value="EP450I"/>
</dbReference>
<dbReference type="GO" id="GO:0004497">
    <property type="term" value="F:monooxygenase activity"/>
    <property type="evidence" value="ECO:0007669"/>
    <property type="project" value="InterPro"/>
</dbReference>
<dbReference type="PANTHER" id="PTHR24305:SF166">
    <property type="entry name" value="CYTOCHROME P450 12A4, MITOCHONDRIAL-RELATED"/>
    <property type="match status" value="1"/>
</dbReference>
<dbReference type="eggNOG" id="COG2124">
    <property type="taxonomic scope" value="Bacteria"/>
</dbReference>
<dbReference type="PANTHER" id="PTHR24305">
    <property type="entry name" value="CYTOCHROME P450"/>
    <property type="match status" value="1"/>
</dbReference>
<dbReference type="InterPro" id="IPR002401">
    <property type="entry name" value="Cyt_P450_E_grp-I"/>
</dbReference>
<dbReference type="AlphaFoldDB" id="W7JB15"/>
<comment type="similarity">
    <text evidence="1">Belongs to the cytochrome P450 family.</text>
</comment>
<proteinExistence type="inferred from homology"/>
<name>W7JB15_9PSEU</name>
<comment type="caution">
    <text evidence="4">The sequence shown here is derived from an EMBL/GenBank/DDBJ whole genome shotgun (WGS) entry which is preliminary data.</text>
</comment>
<evidence type="ECO:0000256" key="1">
    <source>
        <dbReference type="ARBA" id="ARBA00010617"/>
    </source>
</evidence>
<dbReference type="PRINTS" id="PR00385">
    <property type="entry name" value="P450"/>
</dbReference>
<dbReference type="InterPro" id="IPR036396">
    <property type="entry name" value="Cyt_P450_sf"/>
</dbReference>
<evidence type="ECO:0000256" key="2">
    <source>
        <dbReference type="PIRSR" id="PIRSR602401-1"/>
    </source>
</evidence>
<dbReference type="EMBL" id="AYXG01000051">
    <property type="protein sequence ID" value="EWC63244.1"/>
    <property type="molecule type" value="Genomic_DNA"/>
</dbReference>
<dbReference type="CDD" id="cd00302">
    <property type="entry name" value="cytochrome_P450"/>
    <property type="match status" value="1"/>
</dbReference>